<protein>
    <recommendedName>
        <fullName evidence="7 8">Glutamine-dependent NAD(+) synthetase</fullName>
        <ecNumber evidence="7 8">6.3.5.1</ecNumber>
    </recommendedName>
    <alternativeName>
        <fullName evidence="7 8">NAD(+) synthase [glutamine-hydrolyzing]</fullName>
    </alternativeName>
</protein>
<dbReference type="KEGG" id="manr:MPAN_007290"/>
<evidence type="ECO:0000256" key="9">
    <source>
        <dbReference type="RuleBase" id="RU003811"/>
    </source>
</evidence>
<dbReference type="AlphaFoldDB" id="A0A7U9THC0"/>
<feature type="active site" description="For glutaminase activity" evidence="7">
    <location>
        <position position="112"/>
    </location>
</feature>
<dbReference type="GO" id="GO:0009435">
    <property type="term" value="P:NAD+ biosynthetic process"/>
    <property type="evidence" value="ECO:0007669"/>
    <property type="project" value="UniProtKB-UniRule"/>
</dbReference>
<feature type="binding site" evidence="7">
    <location>
        <position position="193"/>
    </location>
    <ligand>
        <name>L-glutamine</name>
        <dbReference type="ChEBI" id="CHEBI:58359"/>
    </ligand>
</feature>
<dbReference type="NCBIfam" id="TIGR00552">
    <property type="entry name" value="nadE"/>
    <property type="match status" value="1"/>
</dbReference>
<evidence type="ECO:0000256" key="1">
    <source>
        <dbReference type="ARBA" id="ARBA00005188"/>
    </source>
</evidence>
<dbReference type="Pfam" id="PF02540">
    <property type="entry name" value="NAD_synthase"/>
    <property type="match status" value="1"/>
</dbReference>
<dbReference type="InterPro" id="IPR041856">
    <property type="entry name" value="NAD+_synth_C"/>
</dbReference>
<dbReference type="Proteomes" id="UP000620133">
    <property type="component" value="Chromosome"/>
</dbReference>
<dbReference type="PIRSF" id="PIRSF006630">
    <property type="entry name" value="NADS_GAT"/>
    <property type="match status" value="1"/>
</dbReference>
<comment type="similarity">
    <text evidence="9">Belongs to the NAD synthetase family.</text>
</comment>
<dbReference type="GO" id="GO:0005737">
    <property type="term" value="C:cytoplasm"/>
    <property type="evidence" value="ECO:0007669"/>
    <property type="project" value="InterPro"/>
</dbReference>
<dbReference type="Gene3D" id="1.10.10.1140">
    <property type="entry name" value="Glutamine-dependent NAD+ synthetase, C-terminal domain"/>
    <property type="match status" value="1"/>
</dbReference>
<gene>
    <name evidence="7 10" type="primary">nadE</name>
    <name evidence="10" type="ORF">MPAN_007290</name>
</gene>
<dbReference type="Pfam" id="PF00795">
    <property type="entry name" value="CN_hydrolase"/>
    <property type="match status" value="1"/>
</dbReference>
<comment type="catalytic activity">
    <reaction evidence="7 8">
        <text>deamido-NAD(+) + L-glutamine + ATP + H2O = L-glutamate + AMP + diphosphate + NAD(+) + H(+)</text>
        <dbReference type="Rhea" id="RHEA:24384"/>
        <dbReference type="ChEBI" id="CHEBI:15377"/>
        <dbReference type="ChEBI" id="CHEBI:15378"/>
        <dbReference type="ChEBI" id="CHEBI:29985"/>
        <dbReference type="ChEBI" id="CHEBI:30616"/>
        <dbReference type="ChEBI" id="CHEBI:33019"/>
        <dbReference type="ChEBI" id="CHEBI:57540"/>
        <dbReference type="ChEBI" id="CHEBI:58359"/>
        <dbReference type="ChEBI" id="CHEBI:58437"/>
        <dbReference type="ChEBI" id="CHEBI:456215"/>
        <dbReference type="EC" id="6.3.5.1"/>
    </reaction>
</comment>
<dbReference type="GO" id="GO:0004359">
    <property type="term" value="F:glutaminase activity"/>
    <property type="evidence" value="ECO:0007669"/>
    <property type="project" value="InterPro"/>
</dbReference>
<dbReference type="InterPro" id="IPR036526">
    <property type="entry name" value="C-N_Hydrolase_sf"/>
</dbReference>
<dbReference type="EC" id="6.3.5.1" evidence="7 8"/>
<evidence type="ECO:0000256" key="4">
    <source>
        <dbReference type="ARBA" id="ARBA00022741"/>
    </source>
</evidence>
<evidence type="ECO:0000256" key="8">
    <source>
        <dbReference type="PIRNR" id="PIRNR006630"/>
    </source>
</evidence>
<evidence type="ECO:0000313" key="11">
    <source>
        <dbReference type="Proteomes" id="UP000620133"/>
    </source>
</evidence>
<keyword evidence="4 7" id="KW-0547">Nucleotide-binding</keyword>
<dbReference type="InterPro" id="IPR014729">
    <property type="entry name" value="Rossmann-like_a/b/a_fold"/>
</dbReference>
<dbReference type="Gene3D" id="3.40.50.620">
    <property type="entry name" value="HUPs"/>
    <property type="match status" value="1"/>
</dbReference>
<comment type="pathway">
    <text evidence="1 7 8">Cofactor biosynthesis; NAD(+) biosynthesis; NAD(+) from deamido-NAD(+) (L-Gln route): step 1/1.</text>
</comment>
<feature type="binding site" evidence="7">
    <location>
        <position position="199"/>
    </location>
    <ligand>
        <name>L-glutamine</name>
        <dbReference type="ChEBI" id="CHEBI:58359"/>
    </ligand>
</feature>
<feature type="binding site" evidence="7">
    <location>
        <begin position="352"/>
        <end position="359"/>
    </location>
    <ligand>
        <name>ATP</name>
        <dbReference type="ChEBI" id="CHEBI:30616"/>
    </ligand>
</feature>
<feature type="binding site" evidence="7">
    <location>
        <position position="465"/>
    </location>
    <ligand>
        <name>deamido-NAD(+)</name>
        <dbReference type="ChEBI" id="CHEBI:58437"/>
        <note>ligand shared between two neighboring subunits</note>
    </ligand>
</feature>
<dbReference type="RefSeq" id="WP_176238670.1">
    <property type="nucleotide sequence ID" value="NZ_AP024412.1"/>
</dbReference>
<feature type="active site" description="Nucleophile; for glutaminase activity" evidence="7">
    <location>
        <position position="166"/>
    </location>
</feature>
<dbReference type="PROSITE" id="PS50263">
    <property type="entry name" value="CN_HYDROLASE"/>
    <property type="match status" value="1"/>
</dbReference>
<dbReference type="CDD" id="cd00553">
    <property type="entry name" value="NAD_synthase"/>
    <property type="match status" value="1"/>
</dbReference>
<feature type="binding site" evidence="7">
    <location>
        <begin position="470"/>
        <end position="473"/>
    </location>
    <ligand>
        <name>deamido-NAD(+)</name>
        <dbReference type="ChEBI" id="CHEBI:58437"/>
        <note>ligand shared between two neighboring subunits</note>
    </ligand>
</feature>
<sequence>MYKHGYIKVAAVTPKISVGDIEFNKKQIIKVLDKSKASLTVFPELTVTGYSSSDLFYQGSFIEEALEAIKYIKEHTTYKGIYMLGAPLDIYGVLYNCAIVIQNDEVLGVVPKHYLPNHHEFYEKRWFHSGKDSVLTKIDLFNQKVPFGYLIFEDVDKHIRFGIEICQDLWATYSPSDDMSLAGANIIFNLSASSEYVGKQSLRRHAVLDHSRKQMAAYIYTTSGHYESSSEIVYSSHKVIASLGELVAESHAFTDEETHLYADIDVMGINYQKRQDSTYRDMHLKNENKYEYIKIEINESKNYTFEQALNQTPFISPYNLDEDIKVANHLQIFALIKRLESIPKSANKIILGISGGLDSALALLVSHQAMKYLKRDPKDIIAVTMPAFVTSSKSKSYALELMDKLGVTSIEIPISEAVDLHLKSINHEDKDVTYENTQARMRTMILMNLANKHGGFVLGTGDLSEIALGWMTYNGDQMSMYAINAGLPKTWVKVLIDYHAKNDYKNISKVLNHILEAPITPELKEDQDTEITIGRYDINDFMLFHHLINGASEDKIKWLVKKAFELDNDSLETYVNRFFKRFYTQQFKRQTLPEGPKILGISLSPRGEYRMPSDVKRK</sequence>
<keyword evidence="6 7" id="KW-0520">NAD</keyword>
<dbReference type="Gene3D" id="3.60.110.10">
    <property type="entry name" value="Carbon-nitrogen hydrolase"/>
    <property type="match status" value="1"/>
</dbReference>
<feature type="binding site" evidence="7">
    <location>
        <position position="588"/>
    </location>
    <ligand>
        <name>deamido-NAD(+)</name>
        <dbReference type="ChEBI" id="CHEBI:58437"/>
        <note>ligand shared between two neighboring subunits</note>
    </ligand>
</feature>
<dbReference type="NCBIfam" id="NF002730">
    <property type="entry name" value="PRK02628.1"/>
    <property type="match status" value="1"/>
</dbReference>
<comment type="function">
    <text evidence="7">Catalyzes the ATP-dependent amidation of deamido-NAD to form NAD. Uses L-glutamine as a nitrogen source.</text>
</comment>
<dbReference type="InterPro" id="IPR003694">
    <property type="entry name" value="NAD_synthase"/>
</dbReference>
<dbReference type="SUPFAM" id="SSF52402">
    <property type="entry name" value="Adenine nucleotide alpha hydrolases-like"/>
    <property type="match status" value="1"/>
</dbReference>
<comment type="caution">
    <text evidence="7">Lacks conserved residue(s) required for the propagation of feature annotation.</text>
</comment>
<dbReference type="EMBL" id="AP024412">
    <property type="protein sequence ID" value="BCR35836.1"/>
    <property type="molecule type" value="Genomic_DNA"/>
</dbReference>
<evidence type="ECO:0000256" key="7">
    <source>
        <dbReference type="HAMAP-Rule" id="MF_02090"/>
    </source>
</evidence>
<comment type="similarity">
    <text evidence="2 7 8">In the C-terminal section; belongs to the NAD synthetase family.</text>
</comment>
<dbReference type="GO" id="GO:0008795">
    <property type="term" value="F:NAD+ synthase activity"/>
    <property type="evidence" value="ECO:0007669"/>
    <property type="project" value="UniProtKB-UniRule"/>
</dbReference>
<dbReference type="HAMAP" id="MF_02090">
    <property type="entry name" value="NadE_glutamine_dep"/>
    <property type="match status" value="1"/>
</dbReference>
<feature type="binding site" evidence="7">
    <location>
        <position position="436"/>
    </location>
    <ligand>
        <name>deamido-NAD(+)</name>
        <dbReference type="ChEBI" id="CHEBI:58437"/>
        <note>ligand shared between two neighboring subunits</note>
    </ligand>
</feature>
<evidence type="ECO:0000256" key="5">
    <source>
        <dbReference type="ARBA" id="ARBA00022840"/>
    </source>
</evidence>
<keyword evidence="11" id="KW-1185">Reference proteome</keyword>
<dbReference type="InterPro" id="IPR014445">
    <property type="entry name" value="Gln-dep_NAD_synthase"/>
</dbReference>
<dbReference type="InterPro" id="IPR022310">
    <property type="entry name" value="NAD/GMP_synthase"/>
</dbReference>
<organism evidence="10 11">
    <name type="scientific">Mariniplasma anaerobium</name>
    <dbReference type="NCBI Taxonomy" id="2735436"/>
    <lineage>
        <taxon>Bacteria</taxon>
        <taxon>Bacillati</taxon>
        <taxon>Mycoplasmatota</taxon>
        <taxon>Mollicutes</taxon>
        <taxon>Acholeplasmatales</taxon>
        <taxon>Acholeplasmataceae</taxon>
        <taxon>Mariniplasma</taxon>
    </lineage>
</organism>
<evidence type="ECO:0000313" key="10">
    <source>
        <dbReference type="EMBL" id="BCR35836.1"/>
    </source>
</evidence>
<proteinExistence type="inferred from homology"/>
<dbReference type="UniPathway" id="UPA00253">
    <property type="reaction ID" value="UER00334"/>
</dbReference>
<dbReference type="GO" id="GO:0005524">
    <property type="term" value="F:ATP binding"/>
    <property type="evidence" value="ECO:0007669"/>
    <property type="project" value="UniProtKB-UniRule"/>
</dbReference>
<dbReference type="GO" id="GO:0003952">
    <property type="term" value="F:NAD+ synthase (glutamine-hydrolyzing) activity"/>
    <property type="evidence" value="ECO:0007669"/>
    <property type="project" value="UniProtKB-UniRule"/>
</dbReference>
<name>A0A7U9THC0_9MOLU</name>
<dbReference type="CDD" id="cd07570">
    <property type="entry name" value="GAT_Gln-NAD-synth"/>
    <property type="match status" value="1"/>
</dbReference>
<dbReference type="PANTHER" id="PTHR23090:SF9">
    <property type="entry name" value="GLUTAMINE-DEPENDENT NAD(+) SYNTHETASE"/>
    <property type="match status" value="1"/>
</dbReference>
<dbReference type="InterPro" id="IPR003010">
    <property type="entry name" value="C-N_Hydrolase"/>
</dbReference>
<reference evidence="10" key="1">
    <citation type="submission" date="2021-01" db="EMBL/GenBank/DDBJ databases">
        <title>Draft genome sequence of Acholeplasmataceae bacterium strain Mahy22.</title>
        <authorList>
            <person name="Watanabe M."/>
            <person name="Kojima H."/>
            <person name="Fukui M."/>
        </authorList>
    </citation>
    <scope>NUCLEOTIDE SEQUENCE</scope>
    <source>
        <strain evidence="10">Mahy22</strain>
    </source>
</reference>
<dbReference type="SUPFAM" id="SSF56317">
    <property type="entry name" value="Carbon-nitrogen hydrolase"/>
    <property type="match status" value="1"/>
</dbReference>
<dbReference type="PANTHER" id="PTHR23090">
    <property type="entry name" value="NH 3 /GLUTAMINE-DEPENDENT NAD + SYNTHETASE"/>
    <property type="match status" value="1"/>
</dbReference>
<evidence type="ECO:0000256" key="3">
    <source>
        <dbReference type="ARBA" id="ARBA00022598"/>
    </source>
</evidence>
<accession>A0A7U9THC0</accession>
<keyword evidence="5 7" id="KW-0067">ATP-binding</keyword>
<keyword evidence="3 7" id="KW-0436">Ligase</keyword>
<feature type="binding site" evidence="7">
    <location>
        <position position="460"/>
    </location>
    <ligand>
        <name>ATP</name>
        <dbReference type="ChEBI" id="CHEBI:30616"/>
    </ligand>
</feature>
<feature type="active site" description="Proton acceptor; for glutaminase activity" evidence="7">
    <location>
        <position position="44"/>
    </location>
</feature>
<evidence type="ECO:0000256" key="2">
    <source>
        <dbReference type="ARBA" id="ARBA00007145"/>
    </source>
</evidence>
<evidence type="ECO:0000256" key="6">
    <source>
        <dbReference type="ARBA" id="ARBA00023027"/>
    </source>
</evidence>